<dbReference type="GO" id="GO:0006189">
    <property type="term" value="P:'de novo' IMP biosynthetic process"/>
    <property type="evidence" value="ECO:0007669"/>
    <property type="project" value="UniProtKB-UniRule"/>
</dbReference>
<dbReference type="GO" id="GO:0004638">
    <property type="term" value="F:phosphoribosylaminoimidazole carboxylase activity"/>
    <property type="evidence" value="ECO:0007669"/>
    <property type="project" value="InterPro"/>
</dbReference>
<proteinExistence type="inferred from homology"/>
<comment type="caution">
    <text evidence="7">The sequence shown here is derived from an EMBL/GenBank/DDBJ whole genome shotgun (WGS) entry which is preliminary data.</text>
</comment>
<dbReference type="GO" id="GO:0046872">
    <property type="term" value="F:metal ion binding"/>
    <property type="evidence" value="ECO:0007669"/>
    <property type="project" value="InterPro"/>
</dbReference>
<dbReference type="InterPro" id="IPR003135">
    <property type="entry name" value="ATP-grasp_carboxylate-amine"/>
</dbReference>
<gene>
    <name evidence="4 5" type="primary">purK</name>
    <name evidence="7" type="ORF">BSZ36_05475</name>
</gene>
<dbReference type="PROSITE" id="PS50975">
    <property type="entry name" value="ATP_GRASP"/>
    <property type="match status" value="1"/>
</dbReference>
<dbReference type="InterPro" id="IPR013815">
    <property type="entry name" value="ATP_grasp_subdomain_1"/>
</dbReference>
<dbReference type="GO" id="GO:0034028">
    <property type="term" value="F:5-(carboxyamino)imidazole ribonucleotide synthase activity"/>
    <property type="evidence" value="ECO:0007669"/>
    <property type="project" value="UniProtKB-UniRule"/>
</dbReference>
<dbReference type="SUPFAM" id="SSF52440">
    <property type="entry name" value="PreATP-grasp domain"/>
    <property type="match status" value="1"/>
</dbReference>
<evidence type="ECO:0000256" key="3">
    <source>
        <dbReference type="ARBA" id="ARBA00022840"/>
    </source>
</evidence>
<feature type="binding site" evidence="4">
    <location>
        <begin position="264"/>
        <end position="265"/>
    </location>
    <ligand>
        <name>ATP</name>
        <dbReference type="ChEBI" id="CHEBI:30616"/>
    </ligand>
</feature>
<organism evidence="7 8">
    <name type="scientific">Rubricoccus marinus</name>
    <dbReference type="NCBI Taxonomy" id="716817"/>
    <lineage>
        <taxon>Bacteria</taxon>
        <taxon>Pseudomonadati</taxon>
        <taxon>Rhodothermota</taxon>
        <taxon>Rhodothermia</taxon>
        <taxon>Rhodothermales</taxon>
        <taxon>Rubricoccaceae</taxon>
        <taxon>Rubricoccus</taxon>
    </lineage>
</organism>
<dbReference type="RefSeq" id="WP_094546770.1">
    <property type="nucleotide sequence ID" value="NZ_MQWB01000001.1"/>
</dbReference>
<dbReference type="AlphaFoldDB" id="A0A259TXQ5"/>
<dbReference type="SUPFAM" id="SSF56059">
    <property type="entry name" value="Glutathione synthetase ATP-binding domain-like"/>
    <property type="match status" value="1"/>
</dbReference>
<dbReference type="GO" id="GO:0005524">
    <property type="term" value="F:ATP binding"/>
    <property type="evidence" value="ECO:0007669"/>
    <property type="project" value="UniProtKB-UniRule"/>
</dbReference>
<dbReference type="InterPro" id="IPR016185">
    <property type="entry name" value="PreATP-grasp_dom_sf"/>
</dbReference>
<dbReference type="GO" id="GO:0005829">
    <property type="term" value="C:cytosol"/>
    <property type="evidence" value="ECO:0007669"/>
    <property type="project" value="TreeGrafter"/>
</dbReference>
<dbReference type="NCBIfam" id="NF004679">
    <property type="entry name" value="PRK06019.1-5"/>
    <property type="match status" value="1"/>
</dbReference>
<feature type="binding site" evidence="4">
    <location>
        <position position="210"/>
    </location>
    <ligand>
        <name>ATP</name>
        <dbReference type="ChEBI" id="CHEBI:30616"/>
    </ligand>
</feature>
<evidence type="ECO:0000256" key="1">
    <source>
        <dbReference type="ARBA" id="ARBA00022741"/>
    </source>
</evidence>
<evidence type="ECO:0000256" key="5">
    <source>
        <dbReference type="RuleBase" id="RU361200"/>
    </source>
</evidence>
<dbReference type="InterPro" id="IPR054350">
    <property type="entry name" value="PurT/PurK_preATP-grasp"/>
</dbReference>
<dbReference type="Proteomes" id="UP000216446">
    <property type="component" value="Unassembled WGS sequence"/>
</dbReference>
<reference evidence="7 8" key="1">
    <citation type="submission" date="2016-11" db="EMBL/GenBank/DDBJ databases">
        <title>Study of marine rhodopsin-containing bacteria.</title>
        <authorList>
            <person name="Yoshizawa S."/>
            <person name="Kumagai Y."/>
            <person name="Kogure K."/>
        </authorList>
    </citation>
    <scope>NUCLEOTIDE SEQUENCE [LARGE SCALE GENOMIC DNA]</scope>
    <source>
        <strain evidence="7 8">SG-29</strain>
    </source>
</reference>
<dbReference type="InParanoid" id="A0A259TXQ5"/>
<feature type="binding site" evidence="4">
    <location>
        <begin position="179"/>
        <end position="182"/>
    </location>
    <ligand>
        <name>ATP</name>
        <dbReference type="ChEBI" id="CHEBI:30616"/>
    </ligand>
</feature>
<keyword evidence="8" id="KW-1185">Reference proteome</keyword>
<evidence type="ECO:0000313" key="7">
    <source>
        <dbReference type="EMBL" id="OZC02476.1"/>
    </source>
</evidence>
<comment type="similarity">
    <text evidence="4 5">Belongs to the PurK/PurT family.</text>
</comment>
<dbReference type="UniPathway" id="UPA00074">
    <property type="reaction ID" value="UER00942"/>
</dbReference>
<feature type="binding site" evidence="4">
    <location>
        <position position="143"/>
    </location>
    <ligand>
        <name>ATP</name>
        <dbReference type="ChEBI" id="CHEBI:30616"/>
    </ligand>
</feature>
<protein>
    <recommendedName>
        <fullName evidence="4 5">N5-carboxyaminoimidazole ribonucleotide synthase</fullName>
        <shortName evidence="4 5">N5-CAIR synthase</shortName>
        <ecNumber evidence="4 5">6.3.4.18</ecNumber>
    </recommendedName>
    <alternativeName>
        <fullName evidence="4 5">5-(carboxyamino)imidazole ribonucleotide synthetase</fullName>
    </alternativeName>
</protein>
<comment type="caution">
    <text evidence="4">Lacks conserved residue(s) required for the propagation of feature annotation.</text>
</comment>
<keyword evidence="1 4" id="KW-0547">Nucleotide-binding</keyword>
<dbReference type="FunCoup" id="A0A259TXQ5">
    <property type="interactions" value="368"/>
</dbReference>
<feature type="domain" description="ATP-grasp" evidence="6">
    <location>
        <begin position="107"/>
        <end position="294"/>
    </location>
</feature>
<dbReference type="HAMAP" id="MF_01928">
    <property type="entry name" value="PurK"/>
    <property type="match status" value="1"/>
</dbReference>
<dbReference type="OrthoDB" id="9804625at2"/>
<dbReference type="NCBIfam" id="TIGR01161">
    <property type="entry name" value="purK"/>
    <property type="match status" value="1"/>
</dbReference>
<comment type="pathway">
    <text evidence="4 5">Purine metabolism; IMP biosynthesis via de novo pathway; 5-amino-1-(5-phospho-D-ribosyl)imidazole-4-carboxylate from 5-amino-1-(5-phospho-D-ribosyl)imidazole (N5-CAIR route): step 1/2.</text>
</comment>
<dbReference type="InterPro" id="IPR005875">
    <property type="entry name" value="PurK"/>
</dbReference>
<dbReference type="EC" id="6.3.4.18" evidence="4 5"/>
<evidence type="ECO:0000256" key="4">
    <source>
        <dbReference type="HAMAP-Rule" id="MF_01928"/>
    </source>
</evidence>
<keyword evidence="3 4" id="KW-0067">ATP-binding</keyword>
<evidence type="ECO:0000313" key="8">
    <source>
        <dbReference type="Proteomes" id="UP000216446"/>
    </source>
</evidence>
<dbReference type="Gene3D" id="3.30.470.20">
    <property type="entry name" value="ATP-grasp fold, B domain"/>
    <property type="match status" value="1"/>
</dbReference>
<dbReference type="Pfam" id="PF02222">
    <property type="entry name" value="ATP-grasp"/>
    <property type="match status" value="1"/>
</dbReference>
<feature type="binding site" evidence="4">
    <location>
        <position position="187"/>
    </location>
    <ligand>
        <name>ATP</name>
        <dbReference type="ChEBI" id="CHEBI:30616"/>
    </ligand>
</feature>
<dbReference type="InterPro" id="IPR011054">
    <property type="entry name" value="Rudment_hybrid_motif"/>
</dbReference>
<dbReference type="Pfam" id="PF22660">
    <property type="entry name" value="RS_preATP-grasp-like"/>
    <property type="match status" value="1"/>
</dbReference>
<evidence type="ECO:0000259" key="6">
    <source>
        <dbReference type="PROSITE" id="PS50975"/>
    </source>
</evidence>
<dbReference type="PANTHER" id="PTHR11609">
    <property type="entry name" value="PURINE BIOSYNTHESIS PROTEIN 6/7, PUR6/7"/>
    <property type="match status" value="1"/>
</dbReference>
<comment type="subunit">
    <text evidence="4 5">Homodimer.</text>
</comment>
<dbReference type="EMBL" id="MQWB01000001">
    <property type="protein sequence ID" value="OZC02476.1"/>
    <property type="molecule type" value="Genomic_DNA"/>
</dbReference>
<keyword evidence="2 4" id="KW-0658">Purine biosynthesis</keyword>
<dbReference type="InterPro" id="IPR040686">
    <property type="entry name" value="PurK_C"/>
</dbReference>
<dbReference type="Gene3D" id="3.30.1490.20">
    <property type="entry name" value="ATP-grasp fold, A domain"/>
    <property type="match status" value="1"/>
</dbReference>
<comment type="function">
    <text evidence="4">Catalyzes the ATP-dependent conversion of 5-aminoimidazole ribonucleotide (AIR) and HCO(3)(-) to N5-carboxyaminoimidazole ribonucleotide (N5-CAIR).</text>
</comment>
<dbReference type="Pfam" id="PF17769">
    <property type="entry name" value="PurK_C"/>
    <property type="match status" value="1"/>
</dbReference>
<dbReference type="PANTHER" id="PTHR11609:SF5">
    <property type="entry name" value="PHOSPHORIBOSYLAMINOIMIDAZOLE CARBOXYLASE"/>
    <property type="match status" value="1"/>
</dbReference>
<name>A0A259TXQ5_9BACT</name>
<dbReference type="SUPFAM" id="SSF51246">
    <property type="entry name" value="Rudiment single hybrid motif"/>
    <property type="match status" value="1"/>
</dbReference>
<dbReference type="InterPro" id="IPR011761">
    <property type="entry name" value="ATP-grasp"/>
</dbReference>
<evidence type="ECO:0000256" key="2">
    <source>
        <dbReference type="ARBA" id="ARBA00022755"/>
    </source>
</evidence>
<accession>A0A259TXQ5</accession>
<sequence length="376" mass="39302">MTLGILGGGQLGRMSALAAIRMGIDVRFLTPPASGGGTPGPVAPFANVTLADWTDPAVLKAWASGCDAITVESEWAPAQECADAAPDVPVRPHPKTLRLIRHKGRQNDALRDAGLPLPRYANCATPEAAHEAARAFGLPVVAKKYEGSYDGYGNATCRTPEELEQAWADLASGDGMLVEAFVPFEGEVSALVARREGGETAVYPIIASEHREHQLWAAHVPAGLAPEAEARAREVAGDAIAAVGGVGLLAVEMFWMRDGSVLVNEIAPRPHNTGHLTIEACGGSQFENHVRAALDLPLADPSLRVPAACMVNVVGTREGPLAPDYAAALAVSDAAVHLYGKADSRPRRKLGHVTATGETPEAAREVAERAVAALGL</sequence>
<comment type="catalytic activity">
    <reaction evidence="4 5">
        <text>5-amino-1-(5-phospho-beta-D-ribosyl)imidazole + hydrogencarbonate + ATP = 5-carboxyamino-1-(5-phospho-D-ribosyl)imidazole + ADP + phosphate + 2 H(+)</text>
        <dbReference type="Rhea" id="RHEA:19317"/>
        <dbReference type="ChEBI" id="CHEBI:15378"/>
        <dbReference type="ChEBI" id="CHEBI:17544"/>
        <dbReference type="ChEBI" id="CHEBI:30616"/>
        <dbReference type="ChEBI" id="CHEBI:43474"/>
        <dbReference type="ChEBI" id="CHEBI:58730"/>
        <dbReference type="ChEBI" id="CHEBI:137981"/>
        <dbReference type="ChEBI" id="CHEBI:456216"/>
        <dbReference type="EC" id="6.3.4.18"/>
    </reaction>
</comment>
<comment type="function">
    <text evidence="5">Catalyzes the ATP-dependent conversion of 5-aminoimidazole ribonucleotide (AIR) and HCO(3)- to N5-carboxyaminoimidazole ribonucleotide (N5-CAIR).</text>
</comment>
<feature type="binding site" evidence="4">
    <location>
        <position position="103"/>
    </location>
    <ligand>
        <name>ATP</name>
        <dbReference type="ChEBI" id="CHEBI:30616"/>
    </ligand>
</feature>
<keyword evidence="4 5" id="KW-0436">Ligase</keyword>
<dbReference type="Gene3D" id="3.40.50.20">
    <property type="match status" value="1"/>
</dbReference>